<reference evidence="2" key="1">
    <citation type="submission" date="2021-02" db="EMBL/GenBank/DDBJ databases">
        <authorList>
            <person name="Nowell W R."/>
        </authorList>
    </citation>
    <scope>NUCLEOTIDE SEQUENCE</scope>
</reference>
<comment type="caution">
    <text evidence="2">The sequence shown here is derived from an EMBL/GenBank/DDBJ whole genome shotgun (WGS) entry which is preliminary data.</text>
</comment>
<dbReference type="InterPro" id="IPR001245">
    <property type="entry name" value="Ser-Thr/Tyr_kinase_cat_dom"/>
</dbReference>
<dbReference type="AlphaFoldDB" id="A0A814MFM2"/>
<feature type="domain" description="Protein kinase" evidence="1">
    <location>
        <begin position="61"/>
        <end position="328"/>
    </location>
</feature>
<dbReference type="Pfam" id="PF07714">
    <property type="entry name" value="PK_Tyr_Ser-Thr"/>
    <property type="match status" value="1"/>
</dbReference>
<dbReference type="InterPro" id="IPR011009">
    <property type="entry name" value="Kinase-like_dom_sf"/>
</dbReference>
<evidence type="ECO:0000259" key="1">
    <source>
        <dbReference type="PROSITE" id="PS50011"/>
    </source>
</evidence>
<dbReference type="Gene3D" id="3.30.200.20">
    <property type="entry name" value="Phosphorylase Kinase, domain 1"/>
    <property type="match status" value="1"/>
</dbReference>
<protein>
    <recommendedName>
        <fullName evidence="1">Protein kinase domain-containing protein</fullName>
    </recommendedName>
</protein>
<dbReference type="SUPFAM" id="SSF56112">
    <property type="entry name" value="Protein kinase-like (PK-like)"/>
    <property type="match status" value="1"/>
</dbReference>
<dbReference type="PANTHER" id="PTHR44329">
    <property type="entry name" value="SERINE/THREONINE-PROTEIN KINASE TNNI3K-RELATED"/>
    <property type="match status" value="1"/>
</dbReference>
<dbReference type="EMBL" id="CAJOBJ010001115">
    <property type="protein sequence ID" value="CAF3862247.1"/>
    <property type="molecule type" value="Genomic_DNA"/>
</dbReference>
<gene>
    <name evidence="2" type="ORF">CJN711_LOCUS6083</name>
    <name evidence="3" type="ORF">GIL414_LOCUS4558</name>
</gene>
<evidence type="ECO:0000313" key="3">
    <source>
        <dbReference type="EMBL" id="CAF3862247.1"/>
    </source>
</evidence>
<proteinExistence type="predicted"/>
<accession>A0A814MFM2</accession>
<dbReference type="InterPro" id="IPR051681">
    <property type="entry name" value="Ser/Thr_Kinases-Pseudokinases"/>
</dbReference>
<dbReference type="PROSITE" id="PS50011">
    <property type="entry name" value="PROTEIN_KINASE_DOM"/>
    <property type="match status" value="1"/>
</dbReference>
<organism evidence="2 4">
    <name type="scientific">Rotaria magnacalcarata</name>
    <dbReference type="NCBI Taxonomy" id="392030"/>
    <lineage>
        <taxon>Eukaryota</taxon>
        <taxon>Metazoa</taxon>
        <taxon>Spiralia</taxon>
        <taxon>Gnathifera</taxon>
        <taxon>Rotifera</taxon>
        <taxon>Eurotatoria</taxon>
        <taxon>Bdelloidea</taxon>
        <taxon>Philodinida</taxon>
        <taxon>Philodinidae</taxon>
        <taxon>Rotaria</taxon>
    </lineage>
</organism>
<dbReference type="EMBL" id="CAJNOV010001783">
    <property type="protein sequence ID" value="CAF1078562.1"/>
    <property type="molecule type" value="Genomic_DNA"/>
</dbReference>
<dbReference type="Gene3D" id="1.10.510.10">
    <property type="entry name" value="Transferase(Phosphotransferase) domain 1"/>
    <property type="match status" value="1"/>
</dbReference>
<sequence length="348" mass="40164">MARLQSNEFYNCRGIQNNVSERIDSFRYHLGQNITQVGNLITIQKVAKDDHSFSLIPVYDLIPKKLMVRDKFTDLYHGQWLSESRQVAIRAIRIFNSTNMSKDDFIERVSTLHQIHHDYVLSIFGVCMEPEKYALILQYMALGSLYDVLSQKMIKLAWCDRQSIALQMIKSINYLHTLPKPVIHGHIKPQHFLIDKHGQDFLVKVDILDLTTILRENSDKIFRSRLVGHLRWTAPELYRTSGLTKAGDVYALGVVLWQLATGCEPYENMDDSSVRTFVERENRPDIPTNIDTLFTELITCAWTHKPKKRPTCNQILLSLESGSLLPYASSENEVRKHLPCLSSMKTKL</sequence>
<evidence type="ECO:0000313" key="4">
    <source>
        <dbReference type="Proteomes" id="UP000663855"/>
    </source>
</evidence>
<dbReference type="InterPro" id="IPR000719">
    <property type="entry name" value="Prot_kinase_dom"/>
</dbReference>
<dbReference type="Proteomes" id="UP000663855">
    <property type="component" value="Unassembled WGS sequence"/>
</dbReference>
<evidence type="ECO:0000313" key="2">
    <source>
        <dbReference type="EMBL" id="CAF1078562.1"/>
    </source>
</evidence>
<dbReference type="GO" id="GO:0005524">
    <property type="term" value="F:ATP binding"/>
    <property type="evidence" value="ECO:0007669"/>
    <property type="project" value="InterPro"/>
</dbReference>
<dbReference type="Proteomes" id="UP000681720">
    <property type="component" value="Unassembled WGS sequence"/>
</dbReference>
<name>A0A814MFM2_9BILA</name>
<dbReference type="GO" id="GO:0004674">
    <property type="term" value="F:protein serine/threonine kinase activity"/>
    <property type="evidence" value="ECO:0007669"/>
    <property type="project" value="TreeGrafter"/>
</dbReference>